<keyword evidence="3 8" id="KW-0413">Isomerase</keyword>
<comment type="similarity">
    <text evidence="1 8">Belongs to the pseudouridine synthase RluA family.</text>
</comment>
<evidence type="ECO:0000256" key="8">
    <source>
        <dbReference type="RuleBase" id="RU362028"/>
    </source>
</evidence>
<evidence type="ECO:0000256" key="1">
    <source>
        <dbReference type="ARBA" id="ARBA00010876"/>
    </source>
</evidence>
<dbReference type="EC" id="5.4.99.-" evidence="8"/>
<sequence>MTIEADQEGERLDRALARRLPDLSRSRLKSLIEEGRVRSGERTISDPSQRVKPGQRFAIIIPQASAPVPQAEEIPLAVRYEDQDLIVIDKPAGMVVHPAPGNEGATLVNALIAHCGASLSGIGGVRRPGIVHRLDKDTSGLLVAAKNDIAHRKLAEDFAAHRIERAYQAVVWGVPAKRSGEIEGNIGRHPTNRKKMTVLARGGKPALTRYRVLRSFGTAASLVECRLATGRTHQIRVHLASIGHPLLGDPVYGRVTPARLQALPPKARAAVAGFKRQALHAWLLGFQHPVNNQALRWESPLPADMVELISSLESI</sequence>
<dbReference type="Pfam" id="PF00849">
    <property type="entry name" value="PseudoU_synth_2"/>
    <property type="match status" value="1"/>
</dbReference>
<keyword evidence="2 7" id="KW-0694">RNA-binding</keyword>
<dbReference type="NCBIfam" id="TIGR00005">
    <property type="entry name" value="rluA_subfam"/>
    <property type="match status" value="1"/>
</dbReference>
<dbReference type="AlphaFoldDB" id="A0A5J6N1W7"/>
<dbReference type="InterPro" id="IPR006225">
    <property type="entry name" value="PsdUridine_synth_RluC/D"/>
</dbReference>
<dbReference type="InterPro" id="IPR002942">
    <property type="entry name" value="S4_RNA-bd"/>
</dbReference>
<evidence type="ECO:0000313" key="11">
    <source>
        <dbReference type="Proteomes" id="UP000325797"/>
    </source>
</evidence>
<evidence type="ECO:0000256" key="3">
    <source>
        <dbReference type="ARBA" id="ARBA00023235"/>
    </source>
</evidence>
<keyword evidence="11" id="KW-1185">Reference proteome</keyword>
<evidence type="ECO:0000259" key="9">
    <source>
        <dbReference type="SMART" id="SM00363"/>
    </source>
</evidence>
<dbReference type="GO" id="GO:0000455">
    <property type="term" value="P:enzyme-directed rRNA pseudouridine synthesis"/>
    <property type="evidence" value="ECO:0007669"/>
    <property type="project" value="UniProtKB-ARBA"/>
</dbReference>
<dbReference type="Gene3D" id="3.30.2350.10">
    <property type="entry name" value="Pseudouridine synthase"/>
    <property type="match status" value="1"/>
</dbReference>
<dbReference type="Gene3D" id="3.10.290.10">
    <property type="entry name" value="RNA-binding S4 domain"/>
    <property type="match status" value="1"/>
</dbReference>
<dbReference type="Pfam" id="PF01479">
    <property type="entry name" value="S4"/>
    <property type="match status" value="1"/>
</dbReference>
<dbReference type="CDD" id="cd00165">
    <property type="entry name" value="S4"/>
    <property type="match status" value="1"/>
</dbReference>
<evidence type="ECO:0000256" key="7">
    <source>
        <dbReference type="PROSITE-ProRule" id="PRU00182"/>
    </source>
</evidence>
<dbReference type="InterPro" id="IPR006224">
    <property type="entry name" value="PsdUridine_synth_RluA-like_CS"/>
</dbReference>
<dbReference type="SMART" id="SM00363">
    <property type="entry name" value="S4"/>
    <property type="match status" value="1"/>
</dbReference>
<feature type="domain" description="RNA-binding S4" evidence="9">
    <location>
        <begin position="10"/>
        <end position="73"/>
    </location>
</feature>
<dbReference type="Proteomes" id="UP000325797">
    <property type="component" value="Chromosome"/>
</dbReference>
<dbReference type="CDD" id="cd02869">
    <property type="entry name" value="PseudoU_synth_RluA_like"/>
    <property type="match status" value="1"/>
</dbReference>
<proteinExistence type="inferred from homology"/>
<dbReference type="InterPro" id="IPR036986">
    <property type="entry name" value="S4_RNA-bd_sf"/>
</dbReference>
<dbReference type="PANTHER" id="PTHR21600:SF44">
    <property type="entry name" value="RIBOSOMAL LARGE SUBUNIT PSEUDOURIDINE SYNTHASE D"/>
    <property type="match status" value="1"/>
</dbReference>
<name>A0A5J6N1W7_9PROT</name>
<reference evidence="10 11" key="1">
    <citation type="submission" date="2019-08" db="EMBL/GenBank/DDBJ databases">
        <title>Hyperibacter terrae gen. nov., sp. nov. and Hyperibacter viscosus sp. nov., two new members in the family Rhodospirillaceae isolated from the rhizosphere of Hypericum perforatum.</title>
        <authorList>
            <person name="Noviana Z."/>
        </authorList>
    </citation>
    <scope>NUCLEOTIDE SEQUENCE [LARGE SCALE GENOMIC DNA]</scope>
    <source>
        <strain evidence="10 11">R5959</strain>
    </source>
</reference>
<dbReference type="EMBL" id="CP042582">
    <property type="protein sequence ID" value="QEX23968.1"/>
    <property type="molecule type" value="Genomic_DNA"/>
</dbReference>
<dbReference type="PROSITE" id="PS01129">
    <property type="entry name" value="PSI_RLU"/>
    <property type="match status" value="1"/>
</dbReference>
<accession>A0A5J6N1W7</accession>
<evidence type="ECO:0000313" key="10">
    <source>
        <dbReference type="EMBL" id="QEX23968.1"/>
    </source>
</evidence>
<dbReference type="InterPro" id="IPR050188">
    <property type="entry name" value="RluA_PseudoU_synthase"/>
</dbReference>
<dbReference type="InterPro" id="IPR006145">
    <property type="entry name" value="PsdUridine_synth_RsuA/RluA"/>
</dbReference>
<gene>
    <name evidence="10" type="ORF">FRZ61_39090</name>
</gene>
<organism evidence="10 11">
    <name type="scientific">Hypericibacter adhaerens</name>
    <dbReference type="NCBI Taxonomy" id="2602016"/>
    <lineage>
        <taxon>Bacteria</taxon>
        <taxon>Pseudomonadati</taxon>
        <taxon>Pseudomonadota</taxon>
        <taxon>Alphaproteobacteria</taxon>
        <taxon>Rhodospirillales</taxon>
        <taxon>Dongiaceae</taxon>
        <taxon>Hypericibacter</taxon>
    </lineage>
</organism>
<dbReference type="SUPFAM" id="SSF55174">
    <property type="entry name" value="Alpha-L RNA-binding motif"/>
    <property type="match status" value="1"/>
</dbReference>
<dbReference type="InterPro" id="IPR020103">
    <property type="entry name" value="PsdUridine_synth_cat_dom_sf"/>
</dbReference>
<comment type="catalytic activity">
    <reaction evidence="4">
        <text>uridine(1911/1915/1917) in 23S rRNA = pseudouridine(1911/1915/1917) in 23S rRNA</text>
        <dbReference type="Rhea" id="RHEA:42524"/>
        <dbReference type="Rhea" id="RHEA-COMP:10097"/>
        <dbReference type="Rhea" id="RHEA-COMP:10098"/>
        <dbReference type="ChEBI" id="CHEBI:65314"/>
        <dbReference type="ChEBI" id="CHEBI:65315"/>
        <dbReference type="EC" id="5.4.99.23"/>
    </reaction>
</comment>
<evidence type="ECO:0000256" key="4">
    <source>
        <dbReference type="ARBA" id="ARBA00036882"/>
    </source>
</evidence>
<feature type="active site" evidence="6">
    <location>
        <position position="135"/>
    </location>
</feature>
<dbReference type="GO" id="GO:0160140">
    <property type="term" value="F:23S rRNA pseudouridine(1911/1915/1917) synthase activity"/>
    <property type="evidence" value="ECO:0007669"/>
    <property type="project" value="UniProtKB-EC"/>
</dbReference>
<dbReference type="FunFam" id="3.30.2350.10:FF:000006">
    <property type="entry name" value="Pseudouridine synthase"/>
    <property type="match status" value="1"/>
</dbReference>
<dbReference type="KEGG" id="hadh:FRZ61_39090"/>
<evidence type="ECO:0000256" key="5">
    <source>
        <dbReference type="ARBA" id="ARBA00056072"/>
    </source>
</evidence>
<comment type="catalytic activity">
    <reaction evidence="8">
        <text>a uridine in RNA = a pseudouridine in RNA</text>
        <dbReference type="Rhea" id="RHEA:48348"/>
        <dbReference type="Rhea" id="RHEA-COMP:12068"/>
        <dbReference type="Rhea" id="RHEA-COMP:12069"/>
        <dbReference type="ChEBI" id="CHEBI:65314"/>
        <dbReference type="ChEBI" id="CHEBI:65315"/>
    </reaction>
</comment>
<dbReference type="SUPFAM" id="SSF55120">
    <property type="entry name" value="Pseudouridine synthase"/>
    <property type="match status" value="1"/>
</dbReference>
<evidence type="ECO:0000256" key="2">
    <source>
        <dbReference type="ARBA" id="ARBA00022884"/>
    </source>
</evidence>
<protein>
    <recommendedName>
        <fullName evidence="8">Pseudouridine synthase</fullName>
        <ecNumber evidence="8">5.4.99.-</ecNumber>
    </recommendedName>
</protein>
<evidence type="ECO:0000256" key="6">
    <source>
        <dbReference type="PIRSR" id="PIRSR606225-1"/>
    </source>
</evidence>
<dbReference type="PROSITE" id="PS50889">
    <property type="entry name" value="S4"/>
    <property type="match status" value="1"/>
</dbReference>
<dbReference type="PANTHER" id="PTHR21600">
    <property type="entry name" value="MITOCHONDRIAL RNA PSEUDOURIDINE SYNTHASE"/>
    <property type="match status" value="1"/>
</dbReference>
<comment type="function">
    <text evidence="5">Responsible for synthesis of pseudouridine from uracil at positions 1911, 1915 and 1917 in 23S ribosomal RNA.</text>
</comment>
<dbReference type="GO" id="GO:0003723">
    <property type="term" value="F:RNA binding"/>
    <property type="evidence" value="ECO:0007669"/>
    <property type="project" value="UniProtKB-KW"/>
</dbReference>